<evidence type="ECO:0000313" key="5">
    <source>
        <dbReference type="EMBL" id="GAA0415666.1"/>
    </source>
</evidence>
<dbReference type="CDD" id="cd02440">
    <property type="entry name" value="AdoMet_MTases"/>
    <property type="match status" value="1"/>
</dbReference>
<protein>
    <submittedName>
        <fullName evidence="5">Class I SAM-dependent methyltransferase</fullName>
    </submittedName>
</protein>
<evidence type="ECO:0000256" key="3">
    <source>
        <dbReference type="ARBA" id="ARBA00022691"/>
    </source>
</evidence>
<dbReference type="PANTHER" id="PTHR43464:SF19">
    <property type="entry name" value="UBIQUINONE BIOSYNTHESIS O-METHYLTRANSFERASE, MITOCHONDRIAL"/>
    <property type="match status" value="1"/>
</dbReference>
<dbReference type="PANTHER" id="PTHR43464">
    <property type="entry name" value="METHYLTRANSFERASE"/>
    <property type="match status" value="1"/>
</dbReference>
<evidence type="ECO:0000313" key="6">
    <source>
        <dbReference type="Proteomes" id="UP001500879"/>
    </source>
</evidence>
<keyword evidence="2" id="KW-0808">Transferase</keyword>
<keyword evidence="6" id="KW-1185">Reference proteome</keyword>
<dbReference type="Gene3D" id="3.40.50.150">
    <property type="entry name" value="Vaccinia Virus protein VP39"/>
    <property type="match status" value="1"/>
</dbReference>
<dbReference type="InterPro" id="IPR029063">
    <property type="entry name" value="SAM-dependent_MTases_sf"/>
</dbReference>
<sequence length="230" mass="24890">MYQGRAAAFGTDVHHRPHLIPWQLDAPQPLVVELEAAGGITGPVLECGCGLGDNALFLAGRGHRVTAFDAAPSAIERSRAKAAAAGSPVAFEVADATELHGIGVPGGFRTVVDSALLHCLDADQRRAYLTGLRRVCAPGARLHVFCFREELAARLRMPAAMDEHSLREAFRDDWIIRRMVPRQYTTGLTRQDWRSLAPAGSDAPEWDGAVAAGQHGRILLPFWQITAELA</sequence>
<keyword evidence="3" id="KW-0949">S-adenosyl-L-methionine</keyword>
<name>A0ABN0YXI6_9ACTN</name>
<proteinExistence type="predicted"/>
<dbReference type="GO" id="GO:0008168">
    <property type="term" value="F:methyltransferase activity"/>
    <property type="evidence" value="ECO:0007669"/>
    <property type="project" value="UniProtKB-KW"/>
</dbReference>
<dbReference type="GO" id="GO:0032259">
    <property type="term" value="P:methylation"/>
    <property type="evidence" value="ECO:0007669"/>
    <property type="project" value="UniProtKB-KW"/>
</dbReference>
<gene>
    <name evidence="5" type="ORF">GCM10010357_41220</name>
</gene>
<feature type="domain" description="Methyltransferase" evidence="4">
    <location>
        <begin position="44"/>
        <end position="139"/>
    </location>
</feature>
<reference evidence="5 6" key="1">
    <citation type="journal article" date="2019" name="Int. J. Syst. Evol. Microbiol.">
        <title>The Global Catalogue of Microorganisms (GCM) 10K type strain sequencing project: providing services to taxonomists for standard genome sequencing and annotation.</title>
        <authorList>
            <consortium name="The Broad Institute Genomics Platform"/>
            <consortium name="The Broad Institute Genome Sequencing Center for Infectious Disease"/>
            <person name="Wu L."/>
            <person name="Ma J."/>
        </authorList>
    </citation>
    <scope>NUCLEOTIDE SEQUENCE [LARGE SCALE GENOMIC DNA]</scope>
    <source>
        <strain evidence="5 6">JCM 4788</strain>
    </source>
</reference>
<dbReference type="Proteomes" id="UP001500879">
    <property type="component" value="Unassembled WGS sequence"/>
</dbReference>
<evidence type="ECO:0000256" key="2">
    <source>
        <dbReference type="ARBA" id="ARBA00022679"/>
    </source>
</evidence>
<comment type="caution">
    <text evidence="5">The sequence shown here is derived from an EMBL/GenBank/DDBJ whole genome shotgun (WGS) entry which is preliminary data.</text>
</comment>
<dbReference type="RefSeq" id="WP_344026503.1">
    <property type="nucleotide sequence ID" value="NZ_BAAABX010000048.1"/>
</dbReference>
<dbReference type="SUPFAM" id="SSF53335">
    <property type="entry name" value="S-adenosyl-L-methionine-dependent methyltransferases"/>
    <property type="match status" value="1"/>
</dbReference>
<dbReference type="Pfam" id="PF13649">
    <property type="entry name" value="Methyltransf_25"/>
    <property type="match status" value="1"/>
</dbReference>
<evidence type="ECO:0000256" key="1">
    <source>
        <dbReference type="ARBA" id="ARBA00022603"/>
    </source>
</evidence>
<dbReference type="InterPro" id="IPR041698">
    <property type="entry name" value="Methyltransf_25"/>
</dbReference>
<evidence type="ECO:0000259" key="4">
    <source>
        <dbReference type="Pfam" id="PF13649"/>
    </source>
</evidence>
<keyword evidence="1 5" id="KW-0489">Methyltransferase</keyword>
<organism evidence="5 6">
    <name type="scientific">Streptomyces luteireticuli</name>
    <dbReference type="NCBI Taxonomy" id="173858"/>
    <lineage>
        <taxon>Bacteria</taxon>
        <taxon>Bacillati</taxon>
        <taxon>Actinomycetota</taxon>
        <taxon>Actinomycetes</taxon>
        <taxon>Kitasatosporales</taxon>
        <taxon>Streptomycetaceae</taxon>
        <taxon>Streptomyces</taxon>
    </lineage>
</organism>
<dbReference type="EMBL" id="BAAABX010000048">
    <property type="protein sequence ID" value="GAA0415666.1"/>
    <property type="molecule type" value="Genomic_DNA"/>
</dbReference>
<accession>A0ABN0YXI6</accession>